<dbReference type="Proteomes" id="UP000821865">
    <property type="component" value="Chromosome 10"/>
</dbReference>
<organism evidence="1 2">
    <name type="scientific">Dermacentor silvarum</name>
    <name type="common">Tick</name>
    <dbReference type="NCBI Taxonomy" id="543639"/>
    <lineage>
        <taxon>Eukaryota</taxon>
        <taxon>Metazoa</taxon>
        <taxon>Ecdysozoa</taxon>
        <taxon>Arthropoda</taxon>
        <taxon>Chelicerata</taxon>
        <taxon>Arachnida</taxon>
        <taxon>Acari</taxon>
        <taxon>Parasitiformes</taxon>
        <taxon>Ixodida</taxon>
        <taxon>Ixodoidea</taxon>
        <taxon>Ixodidae</taxon>
        <taxon>Rhipicephalinae</taxon>
        <taxon>Dermacentor</taxon>
    </lineage>
</organism>
<keyword evidence="2" id="KW-1185">Reference proteome</keyword>
<reference evidence="1" key="1">
    <citation type="submission" date="2020-05" db="EMBL/GenBank/DDBJ databases">
        <title>Large-scale comparative analyses of tick genomes elucidate their genetic diversity and vector capacities.</title>
        <authorList>
            <person name="Jia N."/>
            <person name="Wang J."/>
            <person name="Shi W."/>
            <person name="Du L."/>
            <person name="Sun Y."/>
            <person name="Zhan W."/>
            <person name="Jiang J."/>
            <person name="Wang Q."/>
            <person name="Zhang B."/>
            <person name="Ji P."/>
            <person name="Sakyi L.B."/>
            <person name="Cui X."/>
            <person name="Yuan T."/>
            <person name="Jiang B."/>
            <person name="Yang W."/>
            <person name="Lam T.T.-Y."/>
            <person name="Chang Q."/>
            <person name="Ding S."/>
            <person name="Wang X."/>
            <person name="Zhu J."/>
            <person name="Ruan X."/>
            <person name="Zhao L."/>
            <person name="Wei J."/>
            <person name="Que T."/>
            <person name="Du C."/>
            <person name="Cheng J."/>
            <person name="Dai P."/>
            <person name="Han X."/>
            <person name="Huang E."/>
            <person name="Gao Y."/>
            <person name="Liu J."/>
            <person name="Shao H."/>
            <person name="Ye R."/>
            <person name="Li L."/>
            <person name="Wei W."/>
            <person name="Wang X."/>
            <person name="Wang C."/>
            <person name="Yang T."/>
            <person name="Huo Q."/>
            <person name="Li W."/>
            <person name="Guo W."/>
            <person name="Chen H."/>
            <person name="Zhou L."/>
            <person name="Ni X."/>
            <person name="Tian J."/>
            <person name="Zhou Y."/>
            <person name="Sheng Y."/>
            <person name="Liu T."/>
            <person name="Pan Y."/>
            <person name="Xia L."/>
            <person name="Li J."/>
            <person name="Zhao F."/>
            <person name="Cao W."/>
        </authorList>
    </citation>
    <scope>NUCLEOTIDE SEQUENCE</scope>
    <source>
        <strain evidence="1">Dsil-2018</strain>
    </source>
</reference>
<dbReference type="EMBL" id="CM023479">
    <property type="protein sequence ID" value="KAH7974971.1"/>
    <property type="molecule type" value="Genomic_DNA"/>
</dbReference>
<evidence type="ECO:0000313" key="2">
    <source>
        <dbReference type="Proteomes" id="UP000821865"/>
    </source>
</evidence>
<protein>
    <submittedName>
        <fullName evidence="1">Uncharacterized protein</fullName>
    </submittedName>
</protein>
<gene>
    <name evidence="1" type="ORF">HPB49_022129</name>
</gene>
<name>A0ACB8DRH7_DERSI</name>
<evidence type="ECO:0000313" key="1">
    <source>
        <dbReference type="EMBL" id="KAH7974971.1"/>
    </source>
</evidence>
<comment type="caution">
    <text evidence="1">The sequence shown here is derived from an EMBL/GenBank/DDBJ whole genome shotgun (WGS) entry which is preliminary data.</text>
</comment>
<proteinExistence type="predicted"/>
<accession>A0ACB8DRH7</accession>
<sequence>MCYAPCRCVRPKSLRRWNTSSRTREQTLLFAFKDATSTINFMKVMKKWFDIHDTTYKGIDCKMPIFRENDDRLLWLQNEFCNNVKAIQDCSITTGVGSFTEETHNALLFSPKSTVEIAQFLLRRGVQLRSD</sequence>